<gene>
    <name evidence="3" type="ORF">L8U60_09385</name>
</gene>
<dbReference type="EC" id="3.4.21.89" evidence="1"/>
<evidence type="ECO:0000313" key="4">
    <source>
        <dbReference type="Proteomes" id="UP001146468"/>
    </source>
</evidence>
<feature type="transmembrane region" description="Helical" evidence="2">
    <location>
        <begin position="150"/>
        <end position="167"/>
    </location>
</feature>
<keyword evidence="2" id="KW-1133">Transmembrane helix</keyword>
<evidence type="ECO:0000256" key="1">
    <source>
        <dbReference type="NCBIfam" id="TIGR02228"/>
    </source>
</evidence>
<feature type="transmembrane region" description="Helical" evidence="2">
    <location>
        <begin position="20"/>
        <end position="41"/>
    </location>
</feature>
<name>A0A9X3RK25_9CORY</name>
<organism evidence="3 4">
    <name type="scientific">Corynebacterium meitnerae</name>
    <dbReference type="NCBI Taxonomy" id="2913498"/>
    <lineage>
        <taxon>Bacteria</taxon>
        <taxon>Bacillati</taxon>
        <taxon>Actinomycetota</taxon>
        <taxon>Actinomycetes</taxon>
        <taxon>Mycobacteriales</taxon>
        <taxon>Corynebacteriaceae</taxon>
        <taxon>Corynebacterium</taxon>
    </lineage>
</organism>
<dbReference type="CDD" id="cd06462">
    <property type="entry name" value="Peptidase_S24_S26"/>
    <property type="match status" value="1"/>
</dbReference>
<dbReference type="AlphaFoldDB" id="A0A9X3RK25"/>
<keyword evidence="3" id="KW-0378">Hydrolase</keyword>
<keyword evidence="2" id="KW-0812">Transmembrane</keyword>
<evidence type="ECO:0000313" key="3">
    <source>
        <dbReference type="EMBL" id="MCZ9294695.1"/>
    </source>
</evidence>
<dbReference type="GO" id="GO:0006465">
    <property type="term" value="P:signal peptide processing"/>
    <property type="evidence" value="ECO:0007669"/>
    <property type="project" value="UniProtKB-UniRule"/>
</dbReference>
<evidence type="ECO:0000256" key="2">
    <source>
        <dbReference type="SAM" id="Phobius"/>
    </source>
</evidence>
<keyword evidence="2" id="KW-0472">Membrane</keyword>
<dbReference type="GO" id="GO:0016020">
    <property type="term" value="C:membrane"/>
    <property type="evidence" value="ECO:0007669"/>
    <property type="project" value="UniProtKB-UniRule"/>
</dbReference>
<accession>A0A9X3RK25</accession>
<dbReference type="Proteomes" id="UP001146468">
    <property type="component" value="Unassembled WGS sequence"/>
</dbReference>
<comment type="caution">
    <text evidence="3">The sequence shown here is derived from an EMBL/GenBank/DDBJ whole genome shotgun (WGS) entry which is preliminary data.</text>
</comment>
<dbReference type="NCBIfam" id="TIGR02228">
    <property type="entry name" value="sigpep_I_arch"/>
    <property type="match status" value="1"/>
</dbReference>
<proteinExistence type="predicted"/>
<dbReference type="GO" id="GO:0009003">
    <property type="term" value="F:signal peptidase activity"/>
    <property type="evidence" value="ECO:0007669"/>
    <property type="project" value="UniProtKB-EC"/>
</dbReference>
<protein>
    <recommendedName>
        <fullName evidence="1">Signal peptidase I</fullName>
        <ecNumber evidence="1">3.4.21.89</ecNumber>
    </recommendedName>
</protein>
<dbReference type="GO" id="GO:0004252">
    <property type="term" value="F:serine-type endopeptidase activity"/>
    <property type="evidence" value="ECO:0007669"/>
    <property type="project" value="UniProtKB-UniRule"/>
</dbReference>
<dbReference type="InterPro" id="IPR001733">
    <property type="entry name" value="Peptidase_S26B"/>
</dbReference>
<sequence>MTHRVERKKKGLSYWLAESVLTLLAMFGVLCVAAVVAALLFDVRIMVFKTGSMSPDIPAGSVALVRMIPAEDAAIGDVTTVYREGQLPITHRVISNEPDPENPVGRIIEMKGDANDTPDIAPYKVEEVGKLFWSAPGLGKVVTTLSDPRIMLLITLLAGLIVGWAFWPRKTTPDGRGSDELLTK</sequence>
<keyword evidence="4" id="KW-1185">Reference proteome</keyword>
<reference evidence="3" key="1">
    <citation type="submission" date="2022-02" db="EMBL/GenBank/DDBJ databases">
        <title>Corynebacterium sp. from urogenital microbiome.</title>
        <authorList>
            <person name="Cappelli E.A."/>
            <person name="Ribeiro T.G."/>
            <person name="Peixe L."/>
        </authorList>
    </citation>
    <scope>NUCLEOTIDE SEQUENCE</scope>
    <source>
        <strain evidence="3">C8Ua_172</strain>
    </source>
</reference>
<dbReference type="RefSeq" id="WP_269966112.1">
    <property type="nucleotide sequence ID" value="NZ_JAKMUS010000017.1"/>
</dbReference>
<dbReference type="EMBL" id="JAKMUS010000017">
    <property type="protein sequence ID" value="MCZ9294695.1"/>
    <property type="molecule type" value="Genomic_DNA"/>
</dbReference>